<dbReference type="NCBIfam" id="TIGR01683">
    <property type="entry name" value="thiS"/>
    <property type="match status" value="1"/>
</dbReference>
<dbReference type="CDD" id="cd00565">
    <property type="entry name" value="Ubl_ThiS"/>
    <property type="match status" value="1"/>
</dbReference>
<dbReference type="KEGG" id="bsol:FSW04_04685"/>
<evidence type="ECO:0000313" key="2">
    <source>
        <dbReference type="EMBL" id="QEC46954.1"/>
    </source>
</evidence>
<dbReference type="InterPro" id="IPR010035">
    <property type="entry name" value="Thi_S"/>
</dbReference>
<organism evidence="2 3">
    <name type="scientific">Baekduia soli</name>
    <dbReference type="NCBI Taxonomy" id="496014"/>
    <lineage>
        <taxon>Bacteria</taxon>
        <taxon>Bacillati</taxon>
        <taxon>Actinomycetota</taxon>
        <taxon>Thermoleophilia</taxon>
        <taxon>Solirubrobacterales</taxon>
        <taxon>Baekduiaceae</taxon>
        <taxon>Baekduia</taxon>
    </lineage>
</organism>
<dbReference type="PANTHER" id="PTHR34472:SF1">
    <property type="entry name" value="SULFUR CARRIER PROTEIN THIS"/>
    <property type="match status" value="1"/>
</dbReference>
<accession>A0A5B8U1J9</accession>
<dbReference type="SUPFAM" id="SSF54285">
    <property type="entry name" value="MoaD/ThiS"/>
    <property type="match status" value="1"/>
</dbReference>
<dbReference type="AlphaFoldDB" id="A0A5B8U1J9"/>
<feature type="region of interest" description="Disordered" evidence="1">
    <location>
        <begin position="1"/>
        <end position="38"/>
    </location>
</feature>
<evidence type="ECO:0000313" key="3">
    <source>
        <dbReference type="Proteomes" id="UP000321805"/>
    </source>
</evidence>
<dbReference type="Pfam" id="PF02597">
    <property type="entry name" value="ThiS"/>
    <property type="match status" value="1"/>
</dbReference>
<dbReference type="EMBL" id="CP042430">
    <property type="protein sequence ID" value="QEC46954.1"/>
    <property type="molecule type" value="Genomic_DNA"/>
</dbReference>
<dbReference type="Gene3D" id="3.10.20.30">
    <property type="match status" value="1"/>
</dbReference>
<dbReference type="InterPro" id="IPR003749">
    <property type="entry name" value="ThiS/MoaD-like"/>
</dbReference>
<feature type="compositionally biased region" description="Basic residues" evidence="1">
    <location>
        <begin position="21"/>
        <end position="37"/>
    </location>
</feature>
<dbReference type="InterPro" id="IPR012675">
    <property type="entry name" value="Beta-grasp_dom_sf"/>
</dbReference>
<dbReference type="InterPro" id="IPR016155">
    <property type="entry name" value="Mopterin_synth/thiamin_S_b"/>
</dbReference>
<proteinExistence type="predicted"/>
<feature type="compositionally biased region" description="Basic residues" evidence="1">
    <location>
        <begin position="1"/>
        <end position="14"/>
    </location>
</feature>
<reference evidence="2 3" key="1">
    <citation type="journal article" date="2018" name="J. Microbiol.">
        <title>Baekduia soli gen. nov., sp. nov., a novel bacterium isolated from the soil of Baekdu Mountain and proposal of a novel family name, Baekduiaceae fam. nov.</title>
        <authorList>
            <person name="An D.S."/>
            <person name="Siddiqi M.Z."/>
            <person name="Kim K.H."/>
            <person name="Yu H.S."/>
            <person name="Im W.T."/>
        </authorList>
    </citation>
    <scope>NUCLEOTIDE SEQUENCE [LARGE SCALE GENOMIC DNA]</scope>
    <source>
        <strain evidence="2 3">BR7-21</strain>
    </source>
</reference>
<gene>
    <name evidence="2" type="primary">thiS</name>
    <name evidence="2" type="ORF">FSW04_04685</name>
</gene>
<keyword evidence="3" id="KW-1185">Reference proteome</keyword>
<name>A0A5B8U1J9_9ACTN</name>
<dbReference type="PANTHER" id="PTHR34472">
    <property type="entry name" value="SULFUR CARRIER PROTEIN THIS"/>
    <property type="match status" value="1"/>
</dbReference>
<protein>
    <submittedName>
        <fullName evidence="2">Sulfur carrier protein ThiS</fullName>
    </submittedName>
</protein>
<evidence type="ECO:0000256" key="1">
    <source>
        <dbReference type="SAM" id="MobiDB-lite"/>
    </source>
</evidence>
<dbReference type="Proteomes" id="UP000321805">
    <property type="component" value="Chromosome"/>
</dbReference>
<sequence length="105" mass="11162">MPHHGRPRRRRAHGRSPAGRLRARALRRGAPGRRRPGGRAVIVVNGRDTDLSPGITLRGVLDSVGAPGRGVAVAVDAEVVPRGEWDVFRVPDGARVEILTAVQGG</sequence>